<proteinExistence type="predicted"/>
<evidence type="ECO:0000313" key="2">
    <source>
        <dbReference type="EMBL" id="MBB5224657.1"/>
    </source>
</evidence>
<dbReference type="EMBL" id="JACHFM010000017">
    <property type="protein sequence ID" value="MBB5224657.1"/>
    <property type="molecule type" value="Genomic_DNA"/>
</dbReference>
<organism evidence="2 3">
    <name type="scientific">Amaricoccus macauensis</name>
    <dbReference type="NCBI Taxonomy" id="57001"/>
    <lineage>
        <taxon>Bacteria</taxon>
        <taxon>Pseudomonadati</taxon>
        <taxon>Pseudomonadota</taxon>
        <taxon>Alphaproteobacteria</taxon>
        <taxon>Rhodobacterales</taxon>
        <taxon>Paracoccaceae</taxon>
        <taxon>Amaricoccus</taxon>
    </lineage>
</organism>
<comment type="caution">
    <text evidence="2">The sequence shown here is derived from an EMBL/GenBank/DDBJ whole genome shotgun (WGS) entry which is preliminary data.</text>
</comment>
<reference evidence="2 3" key="1">
    <citation type="submission" date="2020-08" db="EMBL/GenBank/DDBJ databases">
        <title>Genomic Encyclopedia of Type Strains, Phase IV (KMG-IV): sequencing the most valuable type-strain genomes for metagenomic binning, comparative biology and taxonomic classification.</title>
        <authorList>
            <person name="Goeker M."/>
        </authorList>
    </citation>
    <scope>NUCLEOTIDE SEQUENCE [LARGE SCALE GENOMIC DNA]</scope>
    <source>
        <strain evidence="2 3">DSM 101730</strain>
    </source>
</reference>
<evidence type="ECO:0000256" key="1">
    <source>
        <dbReference type="SAM" id="MobiDB-lite"/>
    </source>
</evidence>
<keyword evidence="3" id="KW-1185">Reference proteome</keyword>
<sequence>GAAPTDTDPAGQINRPGQAPQGKRRSDWLGRRGGWF</sequence>
<dbReference type="Proteomes" id="UP000549457">
    <property type="component" value="Unassembled WGS sequence"/>
</dbReference>
<protein>
    <submittedName>
        <fullName evidence="2">Uncharacterized protein</fullName>
    </submittedName>
</protein>
<feature type="non-terminal residue" evidence="2">
    <location>
        <position position="1"/>
    </location>
</feature>
<accession>A0A840SRG0</accession>
<gene>
    <name evidence="2" type="ORF">HNP73_004636</name>
</gene>
<evidence type="ECO:0000313" key="3">
    <source>
        <dbReference type="Proteomes" id="UP000549457"/>
    </source>
</evidence>
<dbReference type="AlphaFoldDB" id="A0A840SRG0"/>
<feature type="region of interest" description="Disordered" evidence="1">
    <location>
        <begin position="1"/>
        <end position="36"/>
    </location>
</feature>
<name>A0A840SRG0_9RHOB</name>